<protein>
    <submittedName>
        <fullName evidence="2">Uncharacterized protein</fullName>
    </submittedName>
</protein>
<evidence type="ECO:0000313" key="3">
    <source>
        <dbReference type="Proteomes" id="UP000008139"/>
    </source>
</evidence>
<dbReference type="STRING" id="760142.Hipma_1221"/>
<dbReference type="AlphaFoldDB" id="F2LWZ9"/>
<feature type="transmembrane region" description="Helical" evidence="1">
    <location>
        <begin position="12"/>
        <end position="32"/>
    </location>
</feature>
<name>F2LWZ9_HIPMA</name>
<reference evidence="3" key="2">
    <citation type="submission" date="2011-03" db="EMBL/GenBank/DDBJ databases">
        <title>The complete genome of Hippea maritima DSM 10411.</title>
        <authorList>
            <consortium name="US DOE Joint Genome Institute (JGI-PGF)"/>
            <person name="Lucas S."/>
            <person name="Copeland A."/>
            <person name="Lapidus A."/>
            <person name="Bruce D."/>
            <person name="Goodwin L."/>
            <person name="Pitluck S."/>
            <person name="Peters L."/>
            <person name="Kyrpides N."/>
            <person name="Mavromatis K."/>
            <person name="Pagani I."/>
            <person name="Ivanova N."/>
            <person name="Mikhailova N."/>
            <person name="Lu M."/>
            <person name="Detter J.C."/>
            <person name="Tapia R."/>
            <person name="Han C."/>
            <person name="Land M."/>
            <person name="Hauser L."/>
            <person name="Markowitz V."/>
            <person name="Cheng J.-F."/>
            <person name="Hugenholtz P."/>
            <person name="Woyke T."/>
            <person name="Wu D."/>
            <person name="Spring S."/>
            <person name="Schroeder M."/>
            <person name="Brambilla E."/>
            <person name="Klenk H.-P."/>
            <person name="Eisen J.A."/>
        </authorList>
    </citation>
    <scope>NUCLEOTIDE SEQUENCE [LARGE SCALE GENOMIC DNA]</scope>
    <source>
        <strain evidence="3">ATCC 700847 / DSM 10411 / MH2</strain>
    </source>
</reference>
<keyword evidence="3" id="KW-1185">Reference proteome</keyword>
<dbReference type="KEGG" id="hmr:Hipma_1221"/>
<accession>F2LWZ9</accession>
<gene>
    <name evidence="2" type="ordered locus">Hipma_1221</name>
</gene>
<reference evidence="2 3" key="1">
    <citation type="journal article" date="2011" name="Stand. Genomic Sci.">
        <title>Complete genome sequence of the thermophilic sulfur-reducer Hippea maritima type strain (MH(2)).</title>
        <authorList>
            <person name="Huntemann M."/>
            <person name="Lu M."/>
            <person name="Nolan M."/>
            <person name="Lapidus A."/>
            <person name="Lucas S."/>
            <person name="Hammon N."/>
            <person name="Deshpande S."/>
            <person name="Cheng J.F."/>
            <person name="Tapia R."/>
            <person name="Han C."/>
            <person name="Goodwin L."/>
            <person name="Pitluck S."/>
            <person name="Liolios K."/>
            <person name="Pagani I."/>
            <person name="Ivanova N."/>
            <person name="Ovchinikova G."/>
            <person name="Pati A."/>
            <person name="Chen A."/>
            <person name="Palaniappan K."/>
            <person name="Land M."/>
            <person name="Hauser L."/>
            <person name="Jeffries C.D."/>
            <person name="Detter J.C."/>
            <person name="Brambilla E.M."/>
            <person name="Rohde M."/>
            <person name="Spring S."/>
            <person name="Goker M."/>
            <person name="Woyke T."/>
            <person name="Bristow J."/>
            <person name="Eisen J.A."/>
            <person name="Markowitz V."/>
            <person name="Hugenholtz P."/>
            <person name="Kyrpides N.C."/>
            <person name="Klenk H.P."/>
            <person name="Mavromatis K."/>
        </authorList>
    </citation>
    <scope>NUCLEOTIDE SEQUENCE [LARGE SCALE GENOMIC DNA]</scope>
    <source>
        <strain evidence="3">ATCC 700847 / DSM 10411 / MH2</strain>
    </source>
</reference>
<sequence>MSPKITEKTYIRAVYTVLFLVFIIMSGAFHYIERYQKDAIYNFVYNYELNRQKKEIKLETYAAISFIDSYTKSTIKSTFRNLAYEAHLEKIRLNPHTKNLINSLKLDTNKKSARFVLFYDNGTSSVDFLNLNRCKPYS</sequence>
<dbReference type="EMBL" id="CP002606">
    <property type="protein sequence ID" value="AEA34183.1"/>
    <property type="molecule type" value="Genomic_DNA"/>
</dbReference>
<dbReference type="InParanoid" id="F2LWZ9"/>
<keyword evidence="1" id="KW-0472">Membrane</keyword>
<keyword evidence="1" id="KW-0812">Transmembrane</keyword>
<dbReference type="HOGENOM" id="CLU_1852456_0_0_7"/>
<proteinExistence type="predicted"/>
<keyword evidence="1" id="KW-1133">Transmembrane helix</keyword>
<dbReference type="Proteomes" id="UP000008139">
    <property type="component" value="Chromosome"/>
</dbReference>
<evidence type="ECO:0000313" key="2">
    <source>
        <dbReference type="EMBL" id="AEA34183.1"/>
    </source>
</evidence>
<dbReference type="RefSeq" id="WP_013682220.1">
    <property type="nucleotide sequence ID" value="NC_015318.1"/>
</dbReference>
<evidence type="ECO:0000256" key="1">
    <source>
        <dbReference type="SAM" id="Phobius"/>
    </source>
</evidence>
<organism evidence="2 3">
    <name type="scientific">Hippea maritima (strain ATCC 700847 / DSM 10411 / MH2)</name>
    <dbReference type="NCBI Taxonomy" id="760142"/>
    <lineage>
        <taxon>Bacteria</taxon>
        <taxon>Pseudomonadati</taxon>
        <taxon>Campylobacterota</taxon>
        <taxon>Desulfurellia</taxon>
        <taxon>Desulfurellales</taxon>
        <taxon>Hippeaceae</taxon>
        <taxon>Hippea</taxon>
    </lineage>
</organism>